<feature type="transmembrane region" description="Helical" evidence="1">
    <location>
        <begin position="48"/>
        <end position="68"/>
    </location>
</feature>
<dbReference type="EMBL" id="SPMZ01000024">
    <property type="protein sequence ID" value="NMQ19338.1"/>
    <property type="molecule type" value="Genomic_DNA"/>
</dbReference>
<keyword evidence="1" id="KW-0472">Membrane</keyword>
<sequence length="121" mass="13059">MHIYLTSDDSKPLAQLAASLNQDLQAAGLMEHFTWRSEAAEPVKGEPISTAMIILAMVGAGGALTMAVGKGGFLTRLAEVLETWIKRNQVEVTVQAKGRKIAMSGSARHIEKLLTKALEDR</sequence>
<keyword evidence="3" id="KW-1185">Reference proteome</keyword>
<comment type="caution">
    <text evidence="2">The sequence shown here is derived from an EMBL/GenBank/DDBJ whole genome shotgun (WGS) entry which is preliminary data.</text>
</comment>
<accession>A0ABX1TMI5</accession>
<gene>
    <name evidence="2" type="ORF">E4P82_09130</name>
</gene>
<protein>
    <submittedName>
        <fullName evidence="2">Uncharacterized protein</fullName>
    </submittedName>
</protein>
<organism evidence="2 3">
    <name type="scientific">Candidatus Competibacter phosphatis</name>
    <dbReference type="NCBI Taxonomy" id="221280"/>
    <lineage>
        <taxon>Bacteria</taxon>
        <taxon>Pseudomonadati</taxon>
        <taxon>Pseudomonadota</taxon>
        <taxon>Gammaproteobacteria</taxon>
        <taxon>Candidatus Competibacteraceae</taxon>
        <taxon>Candidatus Competibacter</taxon>
    </lineage>
</organism>
<dbReference type="InterPro" id="IPR045428">
    <property type="entry name" value="EACC1"/>
</dbReference>
<evidence type="ECO:0000256" key="1">
    <source>
        <dbReference type="SAM" id="Phobius"/>
    </source>
</evidence>
<name>A0ABX1TMI5_9GAMM</name>
<proteinExistence type="predicted"/>
<keyword evidence="1" id="KW-1133">Transmembrane helix</keyword>
<reference evidence="2 3" key="1">
    <citation type="submission" date="2019-03" db="EMBL/GenBank/DDBJ databases">
        <title>Metabolic reconstructions from genomes of highly enriched 'Candidatus Accumulibacter' and 'Candidatus Competibacter' bioreactor populations.</title>
        <authorList>
            <person name="Annavajhala M.K."/>
            <person name="Welles L."/>
            <person name="Abbas B."/>
            <person name="Sorokin D."/>
            <person name="Park H."/>
            <person name="Van Loosdrecht M."/>
            <person name="Chandran K."/>
        </authorList>
    </citation>
    <scope>NUCLEOTIDE SEQUENCE [LARGE SCALE GENOMIC DNA]</scope>
    <source>
        <strain evidence="2 3">SBR_G</strain>
    </source>
</reference>
<evidence type="ECO:0000313" key="3">
    <source>
        <dbReference type="Proteomes" id="UP000760480"/>
    </source>
</evidence>
<dbReference type="RefSeq" id="WP_169248599.1">
    <property type="nucleotide sequence ID" value="NZ_SPMZ01000024.1"/>
</dbReference>
<evidence type="ECO:0000313" key="2">
    <source>
        <dbReference type="EMBL" id="NMQ19338.1"/>
    </source>
</evidence>
<keyword evidence="1" id="KW-0812">Transmembrane</keyword>
<dbReference type="Pfam" id="PF19953">
    <property type="entry name" value="EACC1"/>
    <property type="match status" value="1"/>
</dbReference>
<dbReference type="Proteomes" id="UP000760480">
    <property type="component" value="Unassembled WGS sequence"/>
</dbReference>